<dbReference type="GO" id="GO:0020037">
    <property type="term" value="F:heme binding"/>
    <property type="evidence" value="ECO:0007669"/>
    <property type="project" value="InterPro"/>
</dbReference>
<evidence type="ECO:0000256" key="2">
    <source>
        <dbReference type="ARBA" id="ARBA00022617"/>
    </source>
</evidence>
<evidence type="ECO:0000256" key="3">
    <source>
        <dbReference type="ARBA" id="ARBA00022748"/>
    </source>
</evidence>
<dbReference type="EMBL" id="JAFREP010000032">
    <property type="protein sequence ID" value="MBO1322142.1"/>
    <property type="molecule type" value="Genomic_DNA"/>
</dbReference>
<evidence type="ECO:0000313" key="6">
    <source>
        <dbReference type="EMBL" id="MBO1322142.1"/>
    </source>
</evidence>
<accession>A0A8J7U5W4</accession>
<protein>
    <submittedName>
        <fullName evidence="6">Cytochrome c maturation protein CcmE</fullName>
    </submittedName>
</protein>
<evidence type="ECO:0000256" key="4">
    <source>
        <dbReference type="ARBA" id="ARBA00023136"/>
    </source>
</evidence>
<dbReference type="Pfam" id="PF03100">
    <property type="entry name" value="CcmE"/>
    <property type="match status" value="1"/>
</dbReference>
<keyword evidence="4" id="KW-0472">Membrane</keyword>
<dbReference type="InterPro" id="IPR004329">
    <property type="entry name" value="CcmE"/>
</dbReference>
<sequence length="202" mass="21795">MQAKIFIPLLLIFGAIGWLLTTNIQNANYFYKVNELEGLGDRVYNMNLRVKGRIVEGSIKSKINERPVIFTIHEEEAELVVHYMGEAPLPDMFKDRAEAVVDGTMGRDGIFVANHLQAKCASKYEAGLDESMVDGSGAYPQGEKPAGYGDPAQPVAQGQPAGYAAPNQTVADQPAADQAKTVQQAAVPPTDSEQTVGANDDQ</sequence>
<dbReference type="AlphaFoldDB" id="A0A8J7U5W4"/>
<evidence type="ECO:0000313" key="7">
    <source>
        <dbReference type="Proteomes" id="UP000664417"/>
    </source>
</evidence>
<keyword evidence="2" id="KW-0349">Heme</keyword>
<keyword evidence="3" id="KW-0201">Cytochrome c-type biogenesis</keyword>
<dbReference type="InterPro" id="IPR036127">
    <property type="entry name" value="CcmE-like_sf"/>
</dbReference>
<evidence type="ECO:0000256" key="1">
    <source>
        <dbReference type="ARBA" id="ARBA00004370"/>
    </source>
</evidence>
<evidence type="ECO:0000256" key="5">
    <source>
        <dbReference type="SAM" id="MobiDB-lite"/>
    </source>
</evidence>
<dbReference type="GO" id="GO:0017004">
    <property type="term" value="P:cytochrome complex assembly"/>
    <property type="evidence" value="ECO:0007669"/>
    <property type="project" value="UniProtKB-KW"/>
</dbReference>
<dbReference type="Proteomes" id="UP000664417">
    <property type="component" value="Unassembled WGS sequence"/>
</dbReference>
<comment type="caution">
    <text evidence="6">The sequence shown here is derived from an EMBL/GenBank/DDBJ whole genome shotgun (WGS) entry which is preliminary data.</text>
</comment>
<dbReference type="RefSeq" id="WP_207862115.1">
    <property type="nucleotide sequence ID" value="NZ_JAFREP010000032.1"/>
</dbReference>
<gene>
    <name evidence="6" type="ORF">J3U88_26945</name>
</gene>
<dbReference type="SUPFAM" id="SSF82093">
    <property type="entry name" value="Heme chaperone CcmE"/>
    <property type="match status" value="1"/>
</dbReference>
<reference evidence="6" key="1">
    <citation type="submission" date="2021-03" db="EMBL/GenBank/DDBJ databases">
        <authorList>
            <person name="Wang G."/>
        </authorList>
    </citation>
    <scope>NUCLEOTIDE SEQUENCE</scope>
    <source>
        <strain evidence="6">KCTC 12899</strain>
    </source>
</reference>
<keyword evidence="2" id="KW-0479">Metal-binding</keyword>
<name>A0A8J7U5W4_9BACT</name>
<comment type="subcellular location">
    <subcellularLocation>
        <location evidence="1">Membrane</location>
    </subcellularLocation>
</comment>
<dbReference type="Gene3D" id="2.40.50.140">
    <property type="entry name" value="Nucleic acid-binding proteins"/>
    <property type="match status" value="1"/>
</dbReference>
<dbReference type="GO" id="GO:0017003">
    <property type="term" value="P:protein-heme linkage"/>
    <property type="evidence" value="ECO:0007669"/>
    <property type="project" value="InterPro"/>
</dbReference>
<organism evidence="6 7">
    <name type="scientific">Acanthopleuribacter pedis</name>
    <dbReference type="NCBI Taxonomy" id="442870"/>
    <lineage>
        <taxon>Bacteria</taxon>
        <taxon>Pseudomonadati</taxon>
        <taxon>Acidobacteriota</taxon>
        <taxon>Holophagae</taxon>
        <taxon>Acanthopleuribacterales</taxon>
        <taxon>Acanthopleuribacteraceae</taxon>
        <taxon>Acanthopleuribacter</taxon>
    </lineage>
</organism>
<keyword evidence="2" id="KW-0408">Iron</keyword>
<dbReference type="GO" id="GO:0005886">
    <property type="term" value="C:plasma membrane"/>
    <property type="evidence" value="ECO:0007669"/>
    <property type="project" value="InterPro"/>
</dbReference>
<feature type="region of interest" description="Disordered" evidence="5">
    <location>
        <begin position="135"/>
        <end position="202"/>
    </location>
</feature>
<keyword evidence="7" id="KW-1185">Reference proteome</keyword>
<proteinExistence type="predicted"/>
<feature type="compositionally biased region" description="Polar residues" evidence="5">
    <location>
        <begin position="191"/>
        <end position="202"/>
    </location>
</feature>
<dbReference type="InterPro" id="IPR012340">
    <property type="entry name" value="NA-bd_OB-fold"/>
</dbReference>